<dbReference type="Gene3D" id="3.90.320.10">
    <property type="match status" value="1"/>
</dbReference>
<dbReference type="Proteomes" id="UP000887013">
    <property type="component" value="Unassembled WGS sequence"/>
</dbReference>
<proteinExistence type="predicted"/>
<protein>
    <submittedName>
        <fullName evidence="2">Uncharacterized protein</fullName>
    </submittedName>
</protein>
<dbReference type="AlphaFoldDB" id="A0A8X6UVX0"/>
<organism evidence="2 3">
    <name type="scientific">Nephila pilipes</name>
    <name type="common">Giant wood spider</name>
    <name type="synonym">Nephila maculata</name>
    <dbReference type="NCBI Taxonomy" id="299642"/>
    <lineage>
        <taxon>Eukaryota</taxon>
        <taxon>Metazoa</taxon>
        <taxon>Ecdysozoa</taxon>
        <taxon>Arthropoda</taxon>
        <taxon>Chelicerata</taxon>
        <taxon>Arachnida</taxon>
        <taxon>Araneae</taxon>
        <taxon>Araneomorphae</taxon>
        <taxon>Entelegynae</taxon>
        <taxon>Araneoidea</taxon>
        <taxon>Nephilidae</taxon>
        <taxon>Nephila</taxon>
    </lineage>
</organism>
<feature type="region of interest" description="Disordered" evidence="1">
    <location>
        <begin position="1"/>
        <end position="36"/>
    </location>
</feature>
<evidence type="ECO:0000313" key="2">
    <source>
        <dbReference type="EMBL" id="GFU49701.1"/>
    </source>
</evidence>
<gene>
    <name evidence="2" type="ORF">NPIL_447051</name>
</gene>
<evidence type="ECO:0000256" key="1">
    <source>
        <dbReference type="SAM" id="MobiDB-lite"/>
    </source>
</evidence>
<dbReference type="OrthoDB" id="6433642at2759"/>
<sequence length="131" mass="15236">MPLKNIPNKNRSRKHPGFNQASKAQRLRRKEEKRNRLSSSFFKEVACRKASTPCSKLVKRIVYGSEFSTAAMNYGLANEEIARKQYERKHSVTTLASLSQKETLCMDESNKNHRGYDFWLLLRLGSQRKAR</sequence>
<comment type="caution">
    <text evidence="2">The sequence shown here is derived from an EMBL/GenBank/DDBJ whole genome shotgun (WGS) entry which is preliminary data.</text>
</comment>
<dbReference type="EMBL" id="BMAW01087029">
    <property type="protein sequence ID" value="GFU49701.1"/>
    <property type="molecule type" value="Genomic_DNA"/>
</dbReference>
<accession>A0A8X6UVX0</accession>
<evidence type="ECO:0000313" key="3">
    <source>
        <dbReference type="Proteomes" id="UP000887013"/>
    </source>
</evidence>
<dbReference type="InterPro" id="IPR011604">
    <property type="entry name" value="PDDEXK-like_dom_sf"/>
</dbReference>
<name>A0A8X6UVX0_NEPPI</name>
<keyword evidence="3" id="KW-1185">Reference proteome</keyword>
<reference evidence="2" key="1">
    <citation type="submission" date="2020-08" db="EMBL/GenBank/DDBJ databases">
        <title>Multicomponent nature underlies the extraordinary mechanical properties of spider dragline silk.</title>
        <authorList>
            <person name="Kono N."/>
            <person name="Nakamura H."/>
            <person name="Mori M."/>
            <person name="Yoshida Y."/>
            <person name="Ohtoshi R."/>
            <person name="Malay A.D."/>
            <person name="Moran D.A.P."/>
            <person name="Tomita M."/>
            <person name="Numata K."/>
            <person name="Arakawa K."/>
        </authorList>
    </citation>
    <scope>NUCLEOTIDE SEQUENCE</scope>
</reference>